<organism evidence="2 3">
    <name type="scientific">Planotetraspora silvatica</name>
    <dbReference type="NCBI Taxonomy" id="234614"/>
    <lineage>
        <taxon>Bacteria</taxon>
        <taxon>Bacillati</taxon>
        <taxon>Actinomycetota</taxon>
        <taxon>Actinomycetes</taxon>
        <taxon>Streptosporangiales</taxon>
        <taxon>Streptosporangiaceae</taxon>
        <taxon>Planotetraspora</taxon>
    </lineage>
</organism>
<accession>A0A8J3V5X7</accession>
<proteinExistence type="predicted"/>
<reference evidence="2" key="1">
    <citation type="submission" date="2021-01" db="EMBL/GenBank/DDBJ databases">
        <title>Whole genome shotgun sequence of Planotetraspora silvatica NBRC 100141.</title>
        <authorList>
            <person name="Komaki H."/>
            <person name="Tamura T."/>
        </authorList>
    </citation>
    <scope>NUCLEOTIDE SEQUENCE</scope>
    <source>
        <strain evidence="2">NBRC 100141</strain>
    </source>
</reference>
<protein>
    <submittedName>
        <fullName evidence="2">Uncharacterized protein</fullName>
    </submittedName>
</protein>
<feature type="region of interest" description="Disordered" evidence="1">
    <location>
        <begin position="102"/>
        <end position="127"/>
    </location>
</feature>
<gene>
    <name evidence="2" type="ORF">Psi02_70340</name>
</gene>
<evidence type="ECO:0000313" key="2">
    <source>
        <dbReference type="EMBL" id="GII50610.1"/>
    </source>
</evidence>
<comment type="caution">
    <text evidence="2">The sequence shown here is derived from an EMBL/GenBank/DDBJ whole genome shotgun (WGS) entry which is preliminary data.</text>
</comment>
<dbReference type="EMBL" id="BOOQ01000054">
    <property type="protein sequence ID" value="GII50610.1"/>
    <property type="molecule type" value="Genomic_DNA"/>
</dbReference>
<evidence type="ECO:0000313" key="3">
    <source>
        <dbReference type="Proteomes" id="UP000644610"/>
    </source>
</evidence>
<dbReference type="RefSeq" id="WP_203980104.1">
    <property type="nucleotide sequence ID" value="NZ_BAAAKY010000017.1"/>
</dbReference>
<dbReference type="AlphaFoldDB" id="A0A8J3V5X7"/>
<name>A0A8J3V5X7_9ACTN</name>
<keyword evidence="3" id="KW-1185">Reference proteome</keyword>
<evidence type="ECO:0000256" key="1">
    <source>
        <dbReference type="SAM" id="MobiDB-lite"/>
    </source>
</evidence>
<sequence length="200" mass="21015">MVKFVLTEQEYADFRAAAERLGLAQGAYAAVASLAAARMANPPMPDPLRKALIELMQASGQVRRIGVNLNQAVAALNATGADPGNLLPYAFAGAASRSRAAAPYAPRRPVGEAAKSGSRDSPSADMIDSVASSGDTDMRLDLDGRLIGTCVAKSCGSRCPHVNNILDRHDPDFRQAVDLPAVRNAITDQRGVGQETISRA</sequence>
<dbReference type="Proteomes" id="UP000644610">
    <property type="component" value="Unassembled WGS sequence"/>
</dbReference>